<evidence type="ECO:0000313" key="4">
    <source>
        <dbReference type="Proteomes" id="UP000003577"/>
    </source>
</evidence>
<feature type="domain" description="Cch helix turn helix" evidence="2">
    <location>
        <begin position="504"/>
        <end position="597"/>
    </location>
</feature>
<dbReference type="InterPro" id="IPR009270">
    <property type="entry name" value="DUF927"/>
</dbReference>
<name>A5KP86_9FIRM</name>
<dbReference type="Pfam" id="PF06048">
    <property type="entry name" value="DUF927"/>
    <property type="match status" value="1"/>
</dbReference>
<evidence type="ECO:0000313" key="3">
    <source>
        <dbReference type="EMBL" id="EDK23768.1"/>
    </source>
</evidence>
<dbReference type="HOGENOM" id="CLU_442653_0_0_9"/>
<evidence type="ECO:0008006" key="5">
    <source>
        <dbReference type="Google" id="ProtNLM"/>
    </source>
</evidence>
<reference evidence="3 4" key="1">
    <citation type="submission" date="2007-03" db="EMBL/GenBank/DDBJ databases">
        <authorList>
            <person name="Fulton L."/>
            <person name="Clifton S."/>
            <person name="Fulton B."/>
            <person name="Xu J."/>
            <person name="Minx P."/>
            <person name="Pepin K.H."/>
            <person name="Johnson M."/>
            <person name="Thiruvilangam P."/>
            <person name="Bhonagiri V."/>
            <person name="Nash W.E."/>
            <person name="Mardis E.R."/>
            <person name="Wilson R.K."/>
        </authorList>
    </citation>
    <scope>NUCLEOTIDE SEQUENCE [LARGE SCALE GENOMIC DNA]</scope>
    <source>
        <strain evidence="3 4">ATCC 27756</strain>
    </source>
</reference>
<dbReference type="PaxDb" id="411460-RUMTOR_02070"/>
<dbReference type="Pfam" id="PF18662">
    <property type="entry name" value="HTH_56"/>
    <property type="match status" value="1"/>
</dbReference>
<dbReference type="EMBL" id="AAVP02000011">
    <property type="protein sequence ID" value="EDK23768.1"/>
    <property type="molecule type" value="Genomic_DNA"/>
</dbReference>
<reference evidence="3 4" key="2">
    <citation type="submission" date="2007-04" db="EMBL/GenBank/DDBJ databases">
        <title>Draft genome sequence of Ruminococcus torques (ATCC 27756).</title>
        <authorList>
            <person name="Sudarsanam P."/>
            <person name="Ley R."/>
            <person name="Guruge J."/>
            <person name="Turnbaugh P.J."/>
            <person name="Mahowald M."/>
            <person name="Liep D."/>
            <person name="Gordon J."/>
        </authorList>
    </citation>
    <scope>NUCLEOTIDE SEQUENCE [LARGE SCALE GENOMIC DNA]</scope>
    <source>
        <strain evidence="3 4">ATCC 27756</strain>
    </source>
</reference>
<protein>
    <recommendedName>
        <fullName evidence="5">DUF927 domain-containing protein</fullName>
    </recommendedName>
</protein>
<comment type="caution">
    <text evidence="3">The sequence shown here is derived from an EMBL/GenBank/DDBJ whole genome shotgun (WGS) entry which is preliminary data.</text>
</comment>
<dbReference type="RefSeq" id="WP_004846298.1">
    <property type="nucleotide sequence ID" value="NZ_DS264349.1"/>
</dbReference>
<sequence>MKPLNSYDKKGILAEEVFVEIFEQEDAIRRAQMLLSFQDRAKELGVKGQFDTMVKAFEKAEKETQQKQRQSQTLIENWTNFTGKYDSMKCGSWLAADNGIRTFNKDYSNEVIVCYHPIMPIGRMRNLETGEEQIRLAYKRNHRWTEIAVPKDIISSASKIVSLSKLGVAVTSENAKLLVKYLSDVENMNDDEIPIQRSSAKLGWIGDGFLPYDTEIIFDGDMAFGQVYESIREHGSWQEWLEHVKALRRTGRLEIKFSLAASFASILVNRLGALPFIVDLWGETEGGKSVSMMLAASIWANPDNNQYIGDFKTTDTQLEIRADLLNHLPLMLDDTSKTSSRIRDNFEGVVYDLCSGKGKSRSNKELGIRRENRWKNTILTNGERPLTSYVSQGGAINRILEIECGEKVYQDPQYTAELLKKNYGFAGKRFVQVIKKMGAEELREIQQKLQKELFSVDKMQKQSIAMSVLLLADRIATDHIFYDGEYISVQEAESVLVDKSEVSEHERCYHYLLDKINMNRQRFDAAATTEQWGIISEGYAIMYPQAVKELCRQGDYSYKAFLNWADKQGIIQTDGKNQTKLKKIDGKPVRCVFLQLNEFQDKDGFEPTDVSQEELPFK</sequence>
<evidence type="ECO:0000259" key="2">
    <source>
        <dbReference type="Pfam" id="PF18662"/>
    </source>
</evidence>
<feature type="domain" description="DUF927" evidence="1">
    <location>
        <begin position="104"/>
        <end position="371"/>
    </location>
</feature>
<proteinExistence type="predicted"/>
<dbReference type="Proteomes" id="UP000003577">
    <property type="component" value="Unassembled WGS sequence"/>
</dbReference>
<accession>A5KP86</accession>
<dbReference type="InterPro" id="IPR040538">
    <property type="entry name" value="Cch_HTH"/>
</dbReference>
<dbReference type="AlphaFoldDB" id="A5KP86"/>
<gene>
    <name evidence="3" type="ORF">RUMTOR_02070</name>
</gene>
<evidence type="ECO:0000259" key="1">
    <source>
        <dbReference type="Pfam" id="PF06048"/>
    </source>
</evidence>
<organism evidence="3 4">
    <name type="scientific">[Ruminococcus] torques ATCC 27756</name>
    <dbReference type="NCBI Taxonomy" id="411460"/>
    <lineage>
        <taxon>Bacteria</taxon>
        <taxon>Bacillati</taxon>
        <taxon>Bacillota</taxon>
        <taxon>Clostridia</taxon>
        <taxon>Lachnospirales</taxon>
        <taxon>Lachnospiraceae</taxon>
        <taxon>Mediterraneibacter</taxon>
    </lineage>
</organism>